<name>A0A8H4R592_9AGAR</name>
<dbReference type="GO" id="GO:0004622">
    <property type="term" value="F:phosphatidylcholine lysophospholipase activity"/>
    <property type="evidence" value="ECO:0007669"/>
    <property type="project" value="TreeGrafter"/>
</dbReference>
<dbReference type="SUPFAM" id="SSF53474">
    <property type="entry name" value="alpha/beta-Hydrolases"/>
    <property type="match status" value="1"/>
</dbReference>
<gene>
    <name evidence="4" type="ORF">D9613_009555</name>
</gene>
<protein>
    <recommendedName>
        <fullName evidence="3">Serine aminopeptidase S33 domain-containing protein</fullName>
    </recommendedName>
</protein>
<feature type="transmembrane region" description="Helical" evidence="2">
    <location>
        <begin position="111"/>
        <end position="131"/>
    </location>
</feature>
<dbReference type="PANTHER" id="PTHR12277:SF194">
    <property type="entry name" value="FI04476P"/>
    <property type="match status" value="1"/>
</dbReference>
<dbReference type="PANTHER" id="PTHR12277">
    <property type="entry name" value="ALPHA/BETA HYDROLASE DOMAIN-CONTAINING PROTEIN"/>
    <property type="match status" value="1"/>
</dbReference>
<feature type="region of interest" description="Disordered" evidence="1">
    <location>
        <begin position="1"/>
        <end position="30"/>
    </location>
</feature>
<keyword evidence="5" id="KW-1185">Reference proteome</keyword>
<comment type="caution">
    <text evidence="4">The sequence shown here is derived from an EMBL/GenBank/DDBJ whole genome shotgun (WGS) entry which is preliminary data.</text>
</comment>
<organism evidence="4 5">
    <name type="scientific">Agrocybe pediades</name>
    <dbReference type="NCBI Taxonomy" id="84607"/>
    <lineage>
        <taxon>Eukaryota</taxon>
        <taxon>Fungi</taxon>
        <taxon>Dikarya</taxon>
        <taxon>Basidiomycota</taxon>
        <taxon>Agaricomycotina</taxon>
        <taxon>Agaricomycetes</taxon>
        <taxon>Agaricomycetidae</taxon>
        <taxon>Agaricales</taxon>
        <taxon>Agaricineae</taxon>
        <taxon>Strophariaceae</taxon>
        <taxon>Agrocybe</taxon>
    </lineage>
</organism>
<dbReference type="EMBL" id="JAACJL010000002">
    <property type="protein sequence ID" value="KAF4622405.1"/>
    <property type="molecule type" value="Genomic_DNA"/>
</dbReference>
<proteinExistence type="predicted"/>
<evidence type="ECO:0000256" key="1">
    <source>
        <dbReference type="SAM" id="MobiDB-lite"/>
    </source>
</evidence>
<dbReference type="GO" id="GO:0052651">
    <property type="term" value="P:monoacylglycerol catabolic process"/>
    <property type="evidence" value="ECO:0007669"/>
    <property type="project" value="TreeGrafter"/>
</dbReference>
<evidence type="ECO:0000259" key="3">
    <source>
        <dbReference type="Pfam" id="PF12146"/>
    </source>
</evidence>
<dbReference type="Pfam" id="PF12146">
    <property type="entry name" value="Hydrolase_4"/>
    <property type="match status" value="1"/>
</dbReference>
<keyword evidence="2" id="KW-1133">Transmembrane helix</keyword>
<evidence type="ECO:0000313" key="4">
    <source>
        <dbReference type="EMBL" id="KAF4622405.1"/>
    </source>
</evidence>
<dbReference type="Gene3D" id="3.40.50.1820">
    <property type="entry name" value="alpha/beta hydrolase"/>
    <property type="match status" value="1"/>
</dbReference>
<keyword evidence="2" id="KW-0812">Transmembrane</keyword>
<dbReference type="GO" id="GO:0005789">
    <property type="term" value="C:endoplasmic reticulum membrane"/>
    <property type="evidence" value="ECO:0007669"/>
    <property type="project" value="TreeGrafter"/>
</dbReference>
<reference evidence="4 5" key="1">
    <citation type="submission" date="2019-12" db="EMBL/GenBank/DDBJ databases">
        <authorList>
            <person name="Floudas D."/>
            <person name="Bentzer J."/>
            <person name="Ahren D."/>
            <person name="Johansson T."/>
            <person name="Persson P."/>
            <person name="Tunlid A."/>
        </authorList>
    </citation>
    <scope>NUCLEOTIDE SEQUENCE [LARGE SCALE GENOMIC DNA]</scope>
    <source>
        <strain evidence="4 5">CBS 102.39</strain>
    </source>
</reference>
<dbReference type="InterPro" id="IPR029058">
    <property type="entry name" value="AB_hydrolase_fold"/>
</dbReference>
<accession>A0A8H4R592</accession>
<dbReference type="GO" id="GO:0006660">
    <property type="term" value="P:phosphatidylserine catabolic process"/>
    <property type="evidence" value="ECO:0007669"/>
    <property type="project" value="TreeGrafter"/>
</dbReference>
<keyword evidence="2" id="KW-0472">Membrane</keyword>
<sequence>MPSLPMEEPRPEPHPVQTSPRRKLSERLSNSRQALSQRLSNSRHAISEQVTTSSQAVQQRVSAKTQAIKTKAKTKMRNMTPGPIRSFFSFFSFLARLLWFILRKLLWLSKITAIVVVCYLVFAALVAIPFVQKYVIFLNAITLPLGADFSTPEKYGFAPNRTLNFYIPMRNHQSLGAWFILSDSYYHALPSKAIPGDNALLHMQRALEKKPIILYLHDSGASRAGSQRVQQYQAFSTRLDANVLAIDYRGFADSLTGEGPSETTLVKDGATAFEWLMSNGKKDRDILVVGHGLGSSVAAKLGQRLTKDGKKCKGIVMLAPFSSMYEAAISYKAFSFIPLLEPFTWMNWGYGQRIIQGVMTYSFDTLDAVPDITAPKVLIAHAEDDSVVPSRQSDVLFWEFLNHYSSRTGPNEAERLEAGIEEAEQREDILPPDPPNGQVKTTMDQRPLGMYSYPPSPRSANTEIQTRSLVKVKEKRDINKHTNTTFIPKFGFVSTFQRRSGDENDSSKAIILVKTLAGEHDEVGLQEGLIDIVGKVFGIGRAIG</sequence>
<dbReference type="GO" id="GO:0047372">
    <property type="term" value="F:monoacylglycerol lipase activity"/>
    <property type="evidence" value="ECO:0007669"/>
    <property type="project" value="TreeGrafter"/>
</dbReference>
<feature type="domain" description="Serine aminopeptidase S33" evidence="3">
    <location>
        <begin position="237"/>
        <end position="325"/>
    </location>
</feature>
<dbReference type="AlphaFoldDB" id="A0A8H4R592"/>
<dbReference type="Proteomes" id="UP000521872">
    <property type="component" value="Unassembled WGS sequence"/>
</dbReference>
<feature type="transmembrane region" description="Helical" evidence="2">
    <location>
        <begin position="84"/>
        <end position="102"/>
    </location>
</feature>
<evidence type="ECO:0000313" key="5">
    <source>
        <dbReference type="Proteomes" id="UP000521872"/>
    </source>
</evidence>
<dbReference type="InterPro" id="IPR022742">
    <property type="entry name" value="Hydrolase_4"/>
</dbReference>
<evidence type="ECO:0000256" key="2">
    <source>
        <dbReference type="SAM" id="Phobius"/>
    </source>
</evidence>